<dbReference type="STRING" id="3880.G7L097"/>
<reference evidence="6" key="3">
    <citation type="submission" date="2015-04" db="UniProtKB">
        <authorList>
            <consortium name="EnsemblPlants"/>
        </authorList>
    </citation>
    <scope>IDENTIFICATION</scope>
    <source>
        <strain evidence="6">cv. Jemalong A17</strain>
    </source>
</reference>
<dbReference type="EnsemblPlants" id="AES79941">
    <property type="protein sequence ID" value="AES79941"/>
    <property type="gene ID" value="MTR_7g075010"/>
</dbReference>
<evidence type="ECO:0000313" key="6">
    <source>
        <dbReference type="EnsemblPlants" id="AES79941"/>
    </source>
</evidence>
<dbReference type="Pfam" id="PF17177">
    <property type="entry name" value="PPR_long"/>
    <property type="match status" value="1"/>
</dbReference>
<feature type="repeat" description="PPR" evidence="2">
    <location>
        <begin position="320"/>
        <end position="354"/>
    </location>
</feature>
<dbReference type="GO" id="GO:0005739">
    <property type="term" value="C:mitochondrion"/>
    <property type="evidence" value="ECO:0000318"/>
    <property type="project" value="GO_Central"/>
</dbReference>
<dbReference type="GO" id="GO:0009507">
    <property type="term" value="C:chloroplast"/>
    <property type="evidence" value="ECO:0000318"/>
    <property type="project" value="GO_Central"/>
</dbReference>
<dbReference type="OMA" id="PKMTKRC"/>
<dbReference type="HOGENOM" id="CLU_053045_0_0_1"/>
<dbReference type="Proteomes" id="UP000002051">
    <property type="component" value="Unassembled WGS sequence"/>
</dbReference>
<dbReference type="EMBL" id="CM001223">
    <property type="protein sequence ID" value="AES79941.1"/>
    <property type="molecule type" value="Genomic_DNA"/>
</dbReference>
<evidence type="ECO:0000259" key="3">
    <source>
        <dbReference type="Pfam" id="PF17177"/>
    </source>
</evidence>
<dbReference type="NCBIfam" id="TIGR00756">
    <property type="entry name" value="PPR"/>
    <property type="match status" value="4"/>
</dbReference>
<dbReference type="PANTHER" id="PTHR46862:SF3">
    <property type="entry name" value="OS07G0661900 PROTEIN"/>
    <property type="match status" value="1"/>
</dbReference>
<feature type="repeat" description="PPR" evidence="2">
    <location>
        <begin position="180"/>
        <end position="214"/>
    </location>
</feature>
<dbReference type="EMBL" id="PSQE01000007">
    <property type="protein sequence ID" value="RHN46780.1"/>
    <property type="molecule type" value="Genomic_DNA"/>
</dbReference>
<feature type="repeat" description="PPR" evidence="2">
    <location>
        <begin position="285"/>
        <end position="319"/>
    </location>
</feature>
<accession>G7L097</accession>
<dbReference type="Pfam" id="PF01535">
    <property type="entry name" value="PPR"/>
    <property type="match status" value="1"/>
</dbReference>
<dbReference type="InterPro" id="IPR011990">
    <property type="entry name" value="TPR-like_helical_dom_sf"/>
</dbReference>
<reference evidence="5" key="4">
    <citation type="journal article" date="2018" name="Nat. Plants">
        <title>Whole-genome landscape of Medicago truncatula symbiotic genes.</title>
        <authorList>
            <person name="Pecrix Y."/>
            <person name="Gamas P."/>
            <person name="Carrere S."/>
        </authorList>
    </citation>
    <scope>NUCLEOTIDE SEQUENCE</scope>
    <source>
        <tissue evidence="5">Leaves</tissue>
    </source>
</reference>
<dbReference type="OrthoDB" id="185373at2759"/>
<dbReference type="Proteomes" id="UP000265566">
    <property type="component" value="Chromosome 7"/>
</dbReference>
<feature type="domain" description="PROP1-like PPR" evidence="3">
    <location>
        <begin position="193"/>
        <end position="308"/>
    </location>
</feature>
<evidence type="ECO:0000313" key="7">
    <source>
        <dbReference type="Proteomes" id="UP000002051"/>
    </source>
</evidence>
<dbReference type="Gene3D" id="1.25.40.10">
    <property type="entry name" value="Tetratricopeptide repeat domain"/>
    <property type="match status" value="2"/>
</dbReference>
<reference evidence="4 7" key="1">
    <citation type="journal article" date="2011" name="Nature">
        <title>The Medicago genome provides insight into the evolution of rhizobial symbioses.</title>
        <authorList>
            <person name="Young N.D."/>
            <person name="Debelle F."/>
            <person name="Oldroyd G.E."/>
            <person name="Geurts R."/>
            <person name="Cannon S.B."/>
            <person name="Udvardi M.K."/>
            <person name="Benedito V.A."/>
            <person name="Mayer K.F."/>
            <person name="Gouzy J."/>
            <person name="Schoof H."/>
            <person name="Van de Peer Y."/>
            <person name="Proost S."/>
            <person name="Cook D.R."/>
            <person name="Meyers B.C."/>
            <person name="Spannagl M."/>
            <person name="Cheung F."/>
            <person name="De Mita S."/>
            <person name="Krishnakumar V."/>
            <person name="Gundlach H."/>
            <person name="Zhou S."/>
            <person name="Mudge J."/>
            <person name="Bharti A.K."/>
            <person name="Murray J.D."/>
            <person name="Naoumkina M.A."/>
            <person name="Rosen B."/>
            <person name="Silverstein K.A."/>
            <person name="Tang H."/>
            <person name="Rombauts S."/>
            <person name="Zhao P.X."/>
            <person name="Zhou P."/>
            <person name="Barbe V."/>
            <person name="Bardou P."/>
            <person name="Bechner M."/>
            <person name="Bellec A."/>
            <person name="Berger A."/>
            <person name="Berges H."/>
            <person name="Bidwell S."/>
            <person name="Bisseling T."/>
            <person name="Choisne N."/>
            <person name="Couloux A."/>
            <person name="Denny R."/>
            <person name="Deshpande S."/>
            <person name="Dai X."/>
            <person name="Doyle J.J."/>
            <person name="Dudez A.M."/>
            <person name="Farmer A.D."/>
            <person name="Fouteau S."/>
            <person name="Franken C."/>
            <person name="Gibelin C."/>
            <person name="Gish J."/>
            <person name="Goldstein S."/>
            <person name="Gonzalez A.J."/>
            <person name="Green P.J."/>
            <person name="Hallab A."/>
            <person name="Hartog M."/>
            <person name="Hua A."/>
            <person name="Humphray S.J."/>
            <person name="Jeong D.H."/>
            <person name="Jing Y."/>
            <person name="Jocker A."/>
            <person name="Kenton S.M."/>
            <person name="Kim D.J."/>
            <person name="Klee K."/>
            <person name="Lai H."/>
            <person name="Lang C."/>
            <person name="Lin S."/>
            <person name="Macmil S.L."/>
            <person name="Magdelenat G."/>
            <person name="Matthews L."/>
            <person name="McCorrison J."/>
            <person name="Monaghan E.L."/>
            <person name="Mun J.H."/>
            <person name="Najar F.Z."/>
            <person name="Nicholson C."/>
            <person name="Noirot C."/>
            <person name="O'Bleness M."/>
            <person name="Paule C.R."/>
            <person name="Poulain J."/>
            <person name="Prion F."/>
            <person name="Qin B."/>
            <person name="Qu C."/>
            <person name="Retzel E.F."/>
            <person name="Riddle C."/>
            <person name="Sallet E."/>
            <person name="Samain S."/>
            <person name="Samson N."/>
            <person name="Sanders I."/>
            <person name="Saurat O."/>
            <person name="Scarpelli C."/>
            <person name="Schiex T."/>
            <person name="Segurens B."/>
            <person name="Severin A.J."/>
            <person name="Sherrier D.J."/>
            <person name="Shi R."/>
            <person name="Sims S."/>
            <person name="Singer S.R."/>
            <person name="Sinharoy S."/>
            <person name="Sterck L."/>
            <person name="Viollet A."/>
            <person name="Wang B.B."/>
            <person name="Wang K."/>
            <person name="Wang M."/>
            <person name="Wang X."/>
            <person name="Warfsmann J."/>
            <person name="Weissenbach J."/>
            <person name="White D.D."/>
            <person name="White J.D."/>
            <person name="Wiley G.B."/>
            <person name="Wincker P."/>
            <person name="Xing Y."/>
            <person name="Yang L."/>
            <person name="Yao Z."/>
            <person name="Ying F."/>
            <person name="Zhai J."/>
            <person name="Zhou L."/>
            <person name="Zuber A."/>
            <person name="Denarie J."/>
            <person name="Dixon R.A."/>
            <person name="May G.D."/>
            <person name="Schwartz D.C."/>
            <person name="Rogers J."/>
            <person name="Quetier F."/>
            <person name="Town C.D."/>
            <person name="Roe B.A."/>
        </authorList>
    </citation>
    <scope>NUCLEOTIDE SEQUENCE [LARGE SCALE GENOMIC DNA]</scope>
    <source>
        <strain evidence="4">A17</strain>
        <strain evidence="6 7">cv. Jemalong A17</strain>
    </source>
</reference>
<dbReference type="PANTHER" id="PTHR46862">
    <property type="entry name" value="OS07G0661900 PROTEIN"/>
    <property type="match status" value="1"/>
</dbReference>
<dbReference type="Gramene" id="rna41308">
    <property type="protein sequence ID" value="RHN46780.1"/>
    <property type="gene ID" value="gene41308"/>
</dbReference>
<evidence type="ECO:0000313" key="4">
    <source>
        <dbReference type="EMBL" id="AES79941.1"/>
    </source>
</evidence>
<organism evidence="4 7">
    <name type="scientific">Medicago truncatula</name>
    <name type="common">Barrel medic</name>
    <name type="synonym">Medicago tribuloides</name>
    <dbReference type="NCBI Taxonomy" id="3880"/>
    <lineage>
        <taxon>Eukaryota</taxon>
        <taxon>Viridiplantae</taxon>
        <taxon>Streptophyta</taxon>
        <taxon>Embryophyta</taxon>
        <taxon>Tracheophyta</taxon>
        <taxon>Spermatophyta</taxon>
        <taxon>Magnoliopsida</taxon>
        <taxon>eudicotyledons</taxon>
        <taxon>Gunneridae</taxon>
        <taxon>Pentapetalae</taxon>
        <taxon>rosids</taxon>
        <taxon>fabids</taxon>
        <taxon>Fabales</taxon>
        <taxon>Fabaceae</taxon>
        <taxon>Papilionoideae</taxon>
        <taxon>50 kb inversion clade</taxon>
        <taxon>NPAAA clade</taxon>
        <taxon>Hologalegina</taxon>
        <taxon>IRL clade</taxon>
        <taxon>Trifolieae</taxon>
        <taxon>Medicago</taxon>
    </lineage>
</organism>
<dbReference type="eggNOG" id="KOG4197">
    <property type="taxonomic scope" value="Eukaryota"/>
</dbReference>
<keyword evidence="1" id="KW-0677">Repeat</keyword>
<gene>
    <name evidence="6" type="primary">11436433</name>
    <name evidence="4" type="ordered locus">MTR_7g075010</name>
    <name evidence="5" type="ORF">MtrunA17_Chr7g0245891</name>
</gene>
<feature type="repeat" description="PPR" evidence="2">
    <location>
        <begin position="215"/>
        <end position="249"/>
    </location>
</feature>
<protein>
    <submittedName>
        <fullName evidence="4">PPR containing plant-like protein</fullName>
    </submittedName>
    <submittedName>
        <fullName evidence="5">Putative tetratricopeptide-like helical domain, pentacotripeptide-repeat region of PROPR</fullName>
    </submittedName>
</protein>
<proteinExistence type="predicted"/>
<name>G7L097_MEDTR</name>
<dbReference type="AlphaFoldDB" id="G7L097"/>
<evidence type="ECO:0000256" key="2">
    <source>
        <dbReference type="PROSITE-ProRule" id="PRU00708"/>
    </source>
</evidence>
<dbReference type="PROSITE" id="PS51375">
    <property type="entry name" value="PPR"/>
    <property type="match status" value="5"/>
</dbReference>
<sequence>MNILANIRFCVDPNFIIGTYCSNLVCNFYNPNYSITKLYQIHNKRNSLSKKPSYLDIHKHHFDSVLVSVGTEEIVEEVIEGSYKKFRWNEIRNDITEEQKQAIAKLPFRMEKRCKAVMRQIICFSEEKGRLCDVLRAWVEIMKPTRADWLSVLKELKNMDHPLYLEVAEHALVEESFEPNLRDYTKLIHYYSKENQLEAAENIFTLMKQRGFICDQVILTTMVHMYSKAGHLDRAEEYFEEIKLLGEPLDKRSYGSMIMAYIRAGMPEKGESLLEEMDAQDIYAGSEVYKALLRAYSVIGNAEGAQRVFDAIQLAGIIPDDKMCSLLIYAYSMAGQSQKARIAFENMKRAGIEPTDKCISSVLVAYEKENMLNTALEFLIELERDGIMVKEETSRILAGWFRKLGVVEEVELVLRDFATTTSHQIS</sequence>
<feature type="repeat" description="PPR" evidence="2">
    <location>
        <begin position="250"/>
        <end position="284"/>
    </location>
</feature>
<evidence type="ECO:0000256" key="1">
    <source>
        <dbReference type="ARBA" id="ARBA00022737"/>
    </source>
</evidence>
<evidence type="ECO:0000313" key="5">
    <source>
        <dbReference type="EMBL" id="RHN46780.1"/>
    </source>
</evidence>
<dbReference type="PaxDb" id="3880-AES79941"/>
<dbReference type="InterPro" id="IPR033443">
    <property type="entry name" value="PROP1-like_PPR_dom"/>
</dbReference>
<dbReference type="KEGG" id="mtr:11436433"/>
<reference evidence="4 7" key="2">
    <citation type="journal article" date="2014" name="BMC Genomics">
        <title>An improved genome release (version Mt4.0) for the model legume Medicago truncatula.</title>
        <authorList>
            <person name="Tang H."/>
            <person name="Krishnakumar V."/>
            <person name="Bidwell S."/>
            <person name="Rosen B."/>
            <person name="Chan A."/>
            <person name="Zhou S."/>
            <person name="Gentzbittel L."/>
            <person name="Childs K.L."/>
            <person name="Yandell M."/>
            <person name="Gundlach H."/>
            <person name="Mayer K.F."/>
            <person name="Schwartz D.C."/>
            <person name="Town C.D."/>
        </authorList>
    </citation>
    <scope>GENOME REANNOTATION</scope>
    <source>
        <strain evidence="6 7">cv. Jemalong A17</strain>
    </source>
</reference>
<dbReference type="InterPro" id="IPR002885">
    <property type="entry name" value="PPR_rpt"/>
</dbReference>
<keyword evidence="7" id="KW-1185">Reference proteome</keyword>